<keyword evidence="2" id="KW-1133">Transmembrane helix</keyword>
<keyword evidence="2" id="KW-0472">Membrane</keyword>
<dbReference type="InterPro" id="IPR027417">
    <property type="entry name" value="P-loop_NTPase"/>
</dbReference>
<protein>
    <recommendedName>
        <fullName evidence="3">NACHT domain-containing protein</fullName>
    </recommendedName>
</protein>
<dbReference type="Pfam" id="PF24883">
    <property type="entry name" value="NPHP3_N"/>
    <property type="match status" value="1"/>
</dbReference>
<dbReference type="InterPro" id="IPR056884">
    <property type="entry name" value="NPHP3-like_N"/>
</dbReference>
<feature type="transmembrane region" description="Helical" evidence="2">
    <location>
        <begin position="573"/>
        <end position="594"/>
    </location>
</feature>
<sequence length="670" mass="75409">MATGGWSYTTNPIRDAITTYIPSTRDQIHQPGEILPPWGPARNQYPMDHYFPLPRVQSHMQDAIKTYKNLSHNRVPFTSFPPNPGSLGSSSRMFNNAQGFTVNRSIFNNVGRDQINLNMIQDRAALEILSEFTKDVGAAHDSAARYPPPRCHPETRQEIKADILQWCRSPSSDANVFWVNGPAGVGKSAIAQTIAELVEDEGLLASSFFFSRNDGKRGDATYLVPTIAYQLAYRIPELNDAMTKIIQQHPRILSSSFDVQFSELLVGSCQLAVELYGQEWMSGLTRRVIVIDGLDECETQRSLARQLLGRKEIRPQDLIPPIAPMLNRNLPFQFLLFSRPEPRIREALEAATFGPHMRRHGLDDSWDARRDIRTFLDDGFSGIRTSPRNANIQFPDIWPASGVIDKLIDKACGQFIYAATVLKFVDDEYSQPIKQLSIVLGLSPTVKGNSPFQDLDVLYRQILSSNPDRRKVMRVLCALVRLEHLQCDRLRPNAKCIETLLGLEESEVSAALSSMHSVLDIADSEVEIRILHVSFSDFLRNKSRSGPFFIKAYTDYSFNSFFLAWYGGLRRTLTAPATFCCVLLGILEYIIALYMSSLAVYDIKTGVVIMPGHEQYRILWLHPVVSISHSPKASTRTPHIARIPRNAVLPLQSSGYFFIRVGMIETIIGS</sequence>
<accession>A0A0W0EYN7</accession>
<dbReference type="PANTHER" id="PTHR10039">
    <property type="entry name" value="AMELOGENIN"/>
    <property type="match status" value="1"/>
</dbReference>
<dbReference type="AlphaFoldDB" id="A0A0W0EYN7"/>
<dbReference type="Gene3D" id="3.40.50.300">
    <property type="entry name" value="P-loop containing nucleotide triphosphate hydrolases"/>
    <property type="match status" value="1"/>
</dbReference>
<proteinExistence type="predicted"/>
<evidence type="ECO:0000256" key="1">
    <source>
        <dbReference type="ARBA" id="ARBA00022737"/>
    </source>
</evidence>
<evidence type="ECO:0000313" key="4">
    <source>
        <dbReference type="EMBL" id="KTB29042.1"/>
    </source>
</evidence>
<dbReference type="PANTHER" id="PTHR10039:SF14">
    <property type="entry name" value="NACHT DOMAIN-CONTAINING PROTEIN"/>
    <property type="match status" value="1"/>
</dbReference>
<organism evidence="4 5">
    <name type="scientific">Moniliophthora roreri</name>
    <name type="common">Frosty pod rot fungus</name>
    <name type="synonym">Monilia roreri</name>
    <dbReference type="NCBI Taxonomy" id="221103"/>
    <lineage>
        <taxon>Eukaryota</taxon>
        <taxon>Fungi</taxon>
        <taxon>Dikarya</taxon>
        <taxon>Basidiomycota</taxon>
        <taxon>Agaricomycotina</taxon>
        <taxon>Agaricomycetes</taxon>
        <taxon>Agaricomycetidae</taxon>
        <taxon>Agaricales</taxon>
        <taxon>Marasmiineae</taxon>
        <taxon>Marasmiaceae</taxon>
        <taxon>Moniliophthora</taxon>
    </lineage>
</organism>
<comment type="caution">
    <text evidence="4">The sequence shown here is derived from an EMBL/GenBank/DDBJ whole genome shotgun (WGS) entry which is preliminary data.</text>
</comment>
<dbReference type="SUPFAM" id="SSF52540">
    <property type="entry name" value="P-loop containing nucleoside triphosphate hydrolases"/>
    <property type="match status" value="1"/>
</dbReference>
<feature type="domain" description="NACHT" evidence="3">
    <location>
        <begin position="175"/>
        <end position="353"/>
    </location>
</feature>
<evidence type="ECO:0000256" key="2">
    <source>
        <dbReference type="SAM" id="Phobius"/>
    </source>
</evidence>
<keyword evidence="1" id="KW-0677">Repeat</keyword>
<dbReference type="PROSITE" id="PS50837">
    <property type="entry name" value="NACHT"/>
    <property type="match status" value="1"/>
</dbReference>
<dbReference type="InterPro" id="IPR007111">
    <property type="entry name" value="NACHT_NTPase"/>
</dbReference>
<dbReference type="Proteomes" id="UP000054988">
    <property type="component" value="Unassembled WGS sequence"/>
</dbReference>
<gene>
    <name evidence="4" type="ORF">WG66_18378</name>
</gene>
<name>A0A0W0EYN7_MONRR</name>
<evidence type="ECO:0000259" key="3">
    <source>
        <dbReference type="PROSITE" id="PS50837"/>
    </source>
</evidence>
<keyword evidence="2" id="KW-0812">Transmembrane</keyword>
<reference evidence="4 5" key="1">
    <citation type="submission" date="2015-12" db="EMBL/GenBank/DDBJ databases">
        <title>Draft genome sequence of Moniliophthora roreri, the causal agent of frosty pod rot of cacao.</title>
        <authorList>
            <person name="Aime M.C."/>
            <person name="Diaz-Valderrama J.R."/>
            <person name="Kijpornyongpan T."/>
            <person name="Phillips-Mora W."/>
        </authorList>
    </citation>
    <scope>NUCLEOTIDE SEQUENCE [LARGE SCALE GENOMIC DNA]</scope>
    <source>
        <strain evidence="4 5">MCA 2952</strain>
    </source>
</reference>
<dbReference type="EMBL" id="LATX01002456">
    <property type="protein sequence ID" value="KTB29042.1"/>
    <property type="molecule type" value="Genomic_DNA"/>
</dbReference>
<evidence type="ECO:0000313" key="5">
    <source>
        <dbReference type="Proteomes" id="UP000054988"/>
    </source>
</evidence>